<dbReference type="OrthoDB" id="8100530at2"/>
<dbReference type="Proteomes" id="UP000058074">
    <property type="component" value="Chromosome"/>
</dbReference>
<accession>A0A0N9VAY4</accession>
<dbReference type="KEGG" id="smag:AN936_14630"/>
<protein>
    <submittedName>
        <fullName evidence="1">Uncharacterized protein</fullName>
    </submittedName>
</protein>
<dbReference type="EMBL" id="CP012700">
    <property type="protein sequence ID" value="ALH81544.1"/>
    <property type="molecule type" value="Genomic_DNA"/>
</dbReference>
<evidence type="ECO:0000313" key="1">
    <source>
        <dbReference type="EMBL" id="ALH81544.1"/>
    </source>
</evidence>
<dbReference type="PATRIC" id="fig|33050.5.peg.3036"/>
<organism evidence="1 2">
    <name type="scientific">Sphingopyxis macrogoltabida</name>
    <name type="common">Sphingomonas macrogoltabidus</name>
    <dbReference type="NCBI Taxonomy" id="33050"/>
    <lineage>
        <taxon>Bacteria</taxon>
        <taxon>Pseudomonadati</taxon>
        <taxon>Pseudomonadota</taxon>
        <taxon>Alphaproteobacteria</taxon>
        <taxon>Sphingomonadales</taxon>
        <taxon>Sphingomonadaceae</taxon>
        <taxon>Sphingopyxis</taxon>
    </lineage>
</organism>
<gene>
    <name evidence="1" type="ORF">AN936_14630</name>
</gene>
<proteinExistence type="predicted"/>
<reference evidence="1 2" key="1">
    <citation type="journal article" date="2015" name="Genome Announc.">
        <title>Complete Genome Sequence of Polypropylene Glycol- and Polyethylene Glycol-Degrading Sphingopyxis macrogoltabida Strain EY-1.</title>
        <authorList>
            <person name="Ohtsubo Y."/>
            <person name="Nagata Y."/>
            <person name="Numata M."/>
            <person name="Tsuchikane K."/>
            <person name="Hosoyama A."/>
            <person name="Yamazoe A."/>
            <person name="Tsuda M."/>
            <person name="Fujita N."/>
            <person name="Kawai F."/>
        </authorList>
    </citation>
    <scope>NUCLEOTIDE SEQUENCE [LARGE SCALE GENOMIC DNA]</scope>
    <source>
        <strain evidence="1 2">EY-1</strain>
    </source>
</reference>
<dbReference type="RefSeq" id="WP_054588719.1">
    <property type="nucleotide sequence ID" value="NZ_CP012700.1"/>
</dbReference>
<evidence type="ECO:0000313" key="2">
    <source>
        <dbReference type="Proteomes" id="UP000058074"/>
    </source>
</evidence>
<dbReference type="AlphaFoldDB" id="A0A0N9VAY4"/>
<name>A0A0N9VAY4_SPHMC</name>
<sequence length="76" mass="8860">MADTDKKRGKFRELAENRTDKALEAIERIGNLSNTQLYAWDEAEVKRILKALRDEVGKVEARFQGPNARRRARFKL</sequence>